<evidence type="ECO:0000256" key="7">
    <source>
        <dbReference type="ARBA" id="ARBA00022645"/>
    </source>
</evidence>
<dbReference type="GO" id="GO:0046872">
    <property type="term" value="F:metal ion binding"/>
    <property type="evidence" value="ECO:0007669"/>
    <property type="project" value="UniProtKB-KW"/>
</dbReference>
<keyword evidence="25" id="KW-1185">Reference proteome</keyword>
<evidence type="ECO:0000256" key="14">
    <source>
        <dbReference type="ARBA" id="ARBA00023034"/>
    </source>
</evidence>
<evidence type="ECO:0000256" key="1">
    <source>
        <dbReference type="ARBA" id="ARBA00004240"/>
    </source>
</evidence>
<keyword evidence="17" id="KW-0325">Glycoprotein</keyword>
<evidence type="ECO:0000256" key="3">
    <source>
        <dbReference type="ARBA" id="ARBA00004555"/>
    </source>
</evidence>
<reference evidence="24 25" key="1">
    <citation type="submission" date="2017-08" db="EMBL/GenBank/DDBJ databases">
        <title>Lysobacter sylvestris genome.</title>
        <authorList>
            <person name="Zhang D.-C."/>
            <person name="Albuquerque L."/>
            <person name="Franca L."/>
            <person name="Froufe H.J.C."/>
            <person name="Barroso C."/>
            <person name="Egas C."/>
            <person name="Da Costa M."/>
            <person name="Margesin R."/>
        </authorList>
    </citation>
    <scope>NUCLEOTIDE SEQUENCE [LARGE SCALE GENOMIC DNA]</scope>
    <source>
        <strain evidence="24 25">AM20-91</strain>
    </source>
</reference>
<dbReference type="AlphaFoldDB" id="A0A2K1Q2Q8"/>
<keyword evidence="9" id="KW-0479">Metal-binding</keyword>
<evidence type="ECO:0000256" key="8">
    <source>
        <dbReference type="ARBA" id="ARBA00022670"/>
    </source>
</evidence>
<dbReference type="EMBL" id="NPZB01000001">
    <property type="protein sequence ID" value="PNS09336.1"/>
    <property type="molecule type" value="Genomic_DNA"/>
</dbReference>
<keyword evidence="7" id="KW-0121">Carboxypeptidase</keyword>
<keyword evidence="10 22" id="KW-0732">Signal</keyword>
<evidence type="ECO:0000256" key="11">
    <source>
        <dbReference type="ARBA" id="ARBA00022801"/>
    </source>
</evidence>
<keyword evidence="13" id="KW-0862">Zinc</keyword>
<evidence type="ECO:0000256" key="17">
    <source>
        <dbReference type="ARBA" id="ARBA00023180"/>
    </source>
</evidence>
<gene>
    <name evidence="24" type="ORF">Lysil_0965</name>
</gene>
<dbReference type="Pfam" id="PF04389">
    <property type="entry name" value="Peptidase_M28"/>
    <property type="match status" value="1"/>
</dbReference>
<dbReference type="RefSeq" id="WP_103074394.1">
    <property type="nucleotide sequence ID" value="NZ_NPZB01000001.1"/>
</dbReference>
<evidence type="ECO:0000256" key="10">
    <source>
        <dbReference type="ARBA" id="ARBA00022729"/>
    </source>
</evidence>
<evidence type="ECO:0000259" key="23">
    <source>
        <dbReference type="Pfam" id="PF04389"/>
    </source>
</evidence>
<evidence type="ECO:0000313" key="24">
    <source>
        <dbReference type="EMBL" id="PNS09336.1"/>
    </source>
</evidence>
<feature type="chain" id="PRO_5014410958" description="Carboxypeptidase Q" evidence="22">
    <location>
        <begin position="27"/>
        <end position="544"/>
    </location>
</feature>
<keyword evidence="16" id="KW-0865">Zymogen</keyword>
<evidence type="ECO:0000256" key="22">
    <source>
        <dbReference type="SAM" id="SignalP"/>
    </source>
</evidence>
<dbReference type="GO" id="GO:0005764">
    <property type="term" value="C:lysosome"/>
    <property type="evidence" value="ECO:0007669"/>
    <property type="project" value="UniProtKB-SubCell"/>
</dbReference>
<evidence type="ECO:0000256" key="16">
    <source>
        <dbReference type="ARBA" id="ARBA00023145"/>
    </source>
</evidence>
<dbReference type="GO" id="GO:0004180">
    <property type="term" value="F:carboxypeptidase activity"/>
    <property type="evidence" value="ECO:0007669"/>
    <property type="project" value="UniProtKB-KW"/>
</dbReference>
<dbReference type="GO" id="GO:0005576">
    <property type="term" value="C:extracellular region"/>
    <property type="evidence" value="ECO:0007669"/>
    <property type="project" value="UniProtKB-SubCell"/>
</dbReference>
<comment type="subcellular location">
    <subcellularLocation>
        <location evidence="1">Endoplasmic reticulum</location>
    </subcellularLocation>
    <subcellularLocation>
        <location evidence="3">Golgi apparatus</location>
    </subcellularLocation>
    <subcellularLocation>
        <location evidence="2">Lysosome</location>
    </subcellularLocation>
    <subcellularLocation>
        <location evidence="4">Secreted</location>
    </subcellularLocation>
</comment>
<dbReference type="PANTHER" id="PTHR12053">
    <property type="entry name" value="PROTEASE FAMILY M28 PLASMA GLUTAMATE CARBOXYPEPTIDASE-RELATED"/>
    <property type="match status" value="1"/>
</dbReference>
<feature type="region of interest" description="Disordered" evidence="21">
    <location>
        <begin position="519"/>
        <end position="544"/>
    </location>
</feature>
<dbReference type="Gene3D" id="3.40.630.10">
    <property type="entry name" value="Zn peptidases"/>
    <property type="match status" value="2"/>
</dbReference>
<keyword evidence="14" id="KW-0333">Golgi apparatus</keyword>
<evidence type="ECO:0000256" key="21">
    <source>
        <dbReference type="SAM" id="MobiDB-lite"/>
    </source>
</evidence>
<keyword evidence="18" id="KW-0458">Lysosome</keyword>
<evidence type="ECO:0000256" key="12">
    <source>
        <dbReference type="ARBA" id="ARBA00022824"/>
    </source>
</evidence>
<keyword evidence="12" id="KW-0256">Endoplasmic reticulum</keyword>
<feature type="domain" description="Peptidase M28" evidence="23">
    <location>
        <begin position="295"/>
        <end position="509"/>
    </location>
</feature>
<evidence type="ECO:0000256" key="6">
    <source>
        <dbReference type="ARBA" id="ARBA00022525"/>
    </source>
</evidence>
<comment type="subunit">
    <text evidence="19">Homodimer. The monomeric form is inactive while the homodimer is active.</text>
</comment>
<dbReference type="GO" id="GO:0006508">
    <property type="term" value="P:proteolysis"/>
    <property type="evidence" value="ECO:0007669"/>
    <property type="project" value="UniProtKB-KW"/>
</dbReference>
<keyword evidence="15" id="KW-0482">Metalloprotease</keyword>
<evidence type="ECO:0000256" key="4">
    <source>
        <dbReference type="ARBA" id="ARBA00004613"/>
    </source>
</evidence>
<organism evidence="24 25">
    <name type="scientific">Solilutibacter silvestris</name>
    <dbReference type="NCBI Taxonomy" id="1645665"/>
    <lineage>
        <taxon>Bacteria</taxon>
        <taxon>Pseudomonadati</taxon>
        <taxon>Pseudomonadota</taxon>
        <taxon>Gammaproteobacteria</taxon>
        <taxon>Lysobacterales</taxon>
        <taxon>Lysobacteraceae</taxon>
        <taxon>Solilutibacter</taxon>
    </lineage>
</organism>
<keyword evidence="6" id="KW-0964">Secreted</keyword>
<evidence type="ECO:0000256" key="2">
    <source>
        <dbReference type="ARBA" id="ARBA00004371"/>
    </source>
</evidence>
<keyword evidence="11" id="KW-0378">Hydrolase</keyword>
<comment type="caution">
    <text evidence="24">The sequence shown here is derived from an EMBL/GenBank/DDBJ whole genome shotgun (WGS) entry which is preliminary data.</text>
</comment>
<sequence>MQRTLLAVATATALFGQLLVAQPLRAAALGDATDAQIAKIVNEGLSHSQAMANASELMDGIGPRLTNSENFDRAADWALGKFKTYGLSNIHKESYPFGVNWNLDSWDAKMVQPRAITMRAMPVAWTPPTNGTITAPVILAPMSKKEHFDKWRGKLSGKIVLVSLPGEASQSEKPQFHRLDGKELADLDKYDLPGDESQPYKGFSKSVAFARELSQFLKSEGAVAMVRKSYRENGLVSGEGYNIDPAKRLVLPFMELSSEDYRRLARLETTGKPPVISLEIAAHTNDADTSADYLIADIAGSDPKAGYVMAGGHFDSWIAADGATDDGVPSVIVIEAARIIRSLGAQPKRTIRFALWSGEEQGLLGSIAYIEKHLATRPVDRNAYGVERFATWATQFPITKGPDYDQLKAYFNLDNGAGKIRGIYAENNIAAEPLLKKWLSPFAGMGAGTVVGSRTGGTDHEFMQAVGLPGFEFIQDPLDYGSRVHHSNIDTLDHAPPDDVRQAATVLAAMLWQAANSDAVLPRPPLPTAPSKSNPFRIDDPDKD</sequence>
<evidence type="ECO:0000256" key="13">
    <source>
        <dbReference type="ARBA" id="ARBA00022833"/>
    </source>
</evidence>
<evidence type="ECO:0000256" key="9">
    <source>
        <dbReference type="ARBA" id="ARBA00022723"/>
    </source>
</evidence>
<dbReference type="Proteomes" id="UP000236220">
    <property type="component" value="Unassembled WGS sequence"/>
</dbReference>
<name>A0A2K1Q2Q8_9GAMM</name>
<dbReference type="PANTHER" id="PTHR12053:SF3">
    <property type="entry name" value="CARBOXYPEPTIDASE Q"/>
    <property type="match status" value="1"/>
</dbReference>
<accession>A0A2K1Q2Q8</accession>
<evidence type="ECO:0000256" key="20">
    <source>
        <dbReference type="ARBA" id="ARBA00033328"/>
    </source>
</evidence>
<dbReference type="GO" id="GO:0070573">
    <property type="term" value="F:metallodipeptidase activity"/>
    <property type="evidence" value="ECO:0007669"/>
    <property type="project" value="InterPro"/>
</dbReference>
<dbReference type="OrthoDB" id="9769665at2"/>
<dbReference type="SUPFAM" id="SSF53187">
    <property type="entry name" value="Zn-dependent exopeptidases"/>
    <property type="match status" value="1"/>
</dbReference>
<feature type="signal peptide" evidence="22">
    <location>
        <begin position="1"/>
        <end position="26"/>
    </location>
</feature>
<dbReference type="InterPro" id="IPR039866">
    <property type="entry name" value="CPQ"/>
</dbReference>
<evidence type="ECO:0000256" key="19">
    <source>
        <dbReference type="ARBA" id="ARBA00025833"/>
    </source>
</evidence>
<evidence type="ECO:0000256" key="18">
    <source>
        <dbReference type="ARBA" id="ARBA00023228"/>
    </source>
</evidence>
<proteinExistence type="predicted"/>
<evidence type="ECO:0000256" key="5">
    <source>
        <dbReference type="ARBA" id="ARBA00014116"/>
    </source>
</evidence>
<evidence type="ECO:0000313" key="25">
    <source>
        <dbReference type="Proteomes" id="UP000236220"/>
    </source>
</evidence>
<keyword evidence="8" id="KW-0645">Protease</keyword>
<protein>
    <recommendedName>
        <fullName evidence="5">Carboxypeptidase Q</fullName>
    </recommendedName>
    <alternativeName>
        <fullName evidence="20">Plasma glutamate carboxypeptidase</fullName>
    </alternativeName>
</protein>
<evidence type="ECO:0000256" key="15">
    <source>
        <dbReference type="ARBA" id="ARBA00023049"/>
    </source>
</evidence>
<dbReference type="InterPro" id="IPR007484">
    <property type="entry name" value="Peptidase_M28"/>
</dbReference>